<dbReference type="InterPro" id="IPR036504">
    <property type="entry name" value="CGI121/TPRKB_sf"/>
</dbReference>
<dbReference type="PANTHER" id="PTHR15840">
    <property type="entry name" value="CGI-121 FAMILY MEMBER"/>
    <property type="match status" value="1"/>
</dbReference>
<reference evidence="6 7" key="1">
    <citation type="submission" date="2024-01" db="EMBL/GenBank/DDBJ databases">
        <title>The genome of the rayed Mediterranean limpet Patella caerulea (Linnaeus, 1758).</title>
        <authorList>
            <person name="Anh-Thu Weber A."/>
            <person name="Halstead-Nussloch G."/>
        </authorList>
    </citation>
    <scope>NUCLEOTIDE SEQUENCE [LARGE SCALE GENOMIC DNA]</scope>
    <source>
        <strain evidence="6">AATW-2023a</strain>
        <tissue evidence="6">Whole specimen</tissue>
    </source>
</reference>
<evidence type="ECO:0000256" key="2">
    <source>
        <dbReference type="ARBA" id="ARBA00005546"/>
    </source>
</evidence>
<dbReference type="GO" id="GO:0000408">
    <property type="term" value="C:EKC/KEOPS complex"/>
    <property type="evidence" value="ECO:0007669"/>
    <property type="project" value="TreeGrafter"/>
</dbReference>
<evidence type="ECO:0000313" key="6">
    <source>
        <dbReference type="EMBL" id="KAK6190129.1"/>
    </source>
</evidence>
<comment type="caution">
    <text evidence="6">The sequence shown here is derived from an EMBL/GenBank/DDBJ whole genome shotgun (WGS) entry which is preliminary data.</text>
</comment>
<dbReference type="GO" id="GO:0005634">
    <property type="term" value="C:nucleus"/>
    <property type="evidence" value="ECO:0007669"/>
    <property type="project" value="UniProtKB-SubCell"/>
</dbReference>
<evidence type="ECO:0000313" key="7">
    <source>
        <dbReference type="Proteomes" id="UP001347796"/>
    </source>
</evidence>
<keyword evidence="4 5" id="KW-0539">Nucleus</keyword>
<dbReference type="GO" id="GO:0002949">
    <property type="term" value="P:tRNA threonylcarbamoyladenosine modification"/>
    <property type="evidence" value="ECO:0007669"/>
    <property type="project" value="TreeGrafter"/>
</dbReference>
<proteinExistence type="inferred from homology"/>
<comment type="subcellular location">
    <subcellularLocation>
        <location evidence="1">Nucleus</location>
    </subcellularLocation>
</comment>
<dbReference type="Pfam" id="PF08617">
    <property type="entry name" value="CGI-121"/>
    <property type="match status" value="1"/>
</dbReference>
<accession>A0AAN8PZG8</accession>
<keyword evidence="7" id="KW-1185">Reference proteome</keyword>
<dbReference type="GO" id="GO:0005829">
    <property type="term" value="C:cytosol"/>
    <property type="evidence" value="ECO:0007669"/>
    <property type="project" value="TreeGrafter"/>
</dbReference>
<dbReference type="Gene3D" id="3.30.2380.10">
    <property type="entry name" value="CGI121/TPRKB"/>
    <property type="match status" value="1"/>
</dbReference>
<comment type="similarity">
    <text evidence="2 5">Belongs to the CGI121/TPRKB family.</text>
</comment>
<dbReference type="PANTHER" id="PTHR15840:SF10">
    <property type="entry name" value="EKC_KEOPS COMPLEX SUBUNIT TPRKB"/>
    <property type="match status" value="1"/>
</dbReference>
<sequence>MAAEVIANELFPDSTITLALFRNVENVKEIRQCVMNGTFEAAILKTSMIVDPFQVIVAANKAVVHQNKVGKMMTKNVHSEILFNLSPSKNISDSFRKFGAGDTDQSVFIAVIDDKTGQTLQAIQNTVKGQQVDVDEVKQLSDLNNIKKIYKLTDAELSWSPLDALVTRIAAKDIMTI</sequence>
<gene>
    <name evidence="6" type="ORF">SNE40_002061</name>
</gene>
<evidence type="ECO:0000256" key="4">
    <source>
        <dbReference type="ARBA" id="ARBA00023242"/>
    </source>
</evidence>
<evidence type="ECO:0000256" key="5">
    <source>
        <dbReference type="RuleBase" id="RU004398"/>
    </source>
</evidence>
<evidence type="ECO:0000256" key="1">
    <source>
        <dbReference type="ARBA" id="ARBA00004123"/>
    </source>
</evidence>
<evidence type="ECO:0000256" key="3">
    <source>
        <dbReference type="ARBA" id="ARBA00022694"/>
    </source>
</evidence>
<dbReference type="AlphaFoldDB" id="A0AAN8PZG8"/>
<dbReference type="EMBL" id="JAZGQO010000002">
    <property type="protein sequence ID" value="KAK6190129.1"/>
    <property type="molecule type" value="Genomic_DNA"/>
</dbReference>
<organism evidence="6 7">
    <name type="scientific">Patella caerulea</name>
    <name type="common">Rayed Mediterranean limpet</name>
    <dbReference type="NCBI Taxonomy" id="87958"/>
    <lineage>
        <taxon>Eukaryota</taxon>
        <taxon>Metazoa</taxon>
        <taxon>Spiralia</taxon>
        <taxon>Lophotrochozoa</taxon>
        <taxon>Mollusca</taxon>
        <taxon>Gastropoda</taxon>
        <taxon>Patellogastropoda</taxon>
        <taxon>Patelloidea</taxon>
        <taxon>Patellidae</taxon>
        <taxon>Patella</taxon>
    </lineage>
</organism>
<protein>
    <submittedName>
        <fullName evidence="6">Uncharacterized protein</fullName>
    </submittedName>
</protein>
<dbReference type="SUPFAM" id="SSF143870">
    <property type="entry name" value="PF0523-like"/>
    <property type="match status" value="1"/>
</dbReference>
<name>A0AAN8PZG8_PATCE</name>
<dbReference type="InterPro" id="IPR013926">
    <property type="entry name" value="CGI121/TPRKB"/>
</dbReference>
<dbReference type="Proteomes" id="UP001347796">
    <property type="component" value="Unassembled WGS sequence"/>
</dbReference>
<keyword evidence="3" id="KW-0819">tRNA processing</keyword>